<evidence type="ECO:0000313" key="2">
    <source>
        <dbReference type="Proteomes" id="UP000828048"/>
    </source>
</evidence>
<dbReference type="EMBL" id="CM037160">
    <property type="protein sequence ID" value="KAH7840857.1"/>
    <property type="molecule type" value="Genomic_DNA"/>
</dbReference>
<accession>A0ACB7XJN6</accession>
<organism evidence="1 2">
    <name type="scientific">Vaccinium darrowii</name>
    <dbReference type="NCBI Taxonomy" id="229202"/>
    <lineage>
        <taxon>Eukaryota</taxon>
        <taxon>Viridiplantae</taxon>
        <taxon>Streptophyta</taxon>
        <taxon>Embryophyta</taxon>
        <taxon>Tracheophyta</taxon>
        <taxon>Spermatophyta</taxon>
        <taxon>Magnoliopsida</taxon>
        <taxon>eudicotyledons</taxon>
        <taxon>Gunneridae</taxon>
        <taxon>Pentapetalae</taxon>
        <taxon>asterids</taxon>
        <taxon>Ericales</taxon>
        <taxon>Ericaceae</taxon>
        <taxon>Vaccinioideae</taxon>
        <taxon>Vaccinieae</taxon>
        <taxon>Vaccinium</taxon>
    </lineage>
</organism>
<name>A0ACB7XJN6_9ERIC</name>
<protein>
    <submittedName>
        <fullName evidence="1">Uncharacterized protein</fullName>
    </submittedName>
</protein>
<gene>
    <name evidence="1" type="ORF">Vadar_022578</name>
</gene>
<evidence type="ECO:0000313" key="1">
    <source>
        <dbReference type="EMBL" id="KAH7840857.1"/>
    </source>
</evidence>
<dbReference type="Proteomes" id="UP000828048">
    <property type="component" value="Chromosome 10"/>
</dbReference>
<proteinExistence type="predicted"/>
<sequence length="952" mass="106147">MCSKCRVFGHKTCREETINTTTASTGFQAAKNKVWVIKDNCQPGGPLVQEVGLVVPPSVDECKGSSPPVLSPVASLKSKSEVNIKCAEGHQSALVMAITDAGVEASSSTNVISPVQCSANKFSALLETEAMVEVEDIQLPTDAGLIQDIIPPISPPKKRGRLNKFSLMGVVETKVRLENLQSTVAQCFPTGWNFMHNYNGGPMARIILGWDSGKMSVSSIFQSDQLVVVDIELLESKKKFMVSIVYGYNKSVDRKALWSDMRSVYSMAGNRAWIQMGDFNSVRLTSERLVGFDAKAADEFNDCLTYISQDDLPSKEFEQILHSSWSEPLEGRPMFVLAAKLKRLKGILKQLNLRSFSNITRRVIVARDQLEIAQQQLFATPFDPELCRKEKEMSLHTTGGTLIEDPEAIKNEIVNYYTNLLGTPFSARVDARSQLQEAIKSRIPMAAMDQLEHGLQCFDGHQACEVEPTKKEKRIKGLTQAFKELKTALRSVCESHYLPLAMTWVPCSDCNGLRRCKVYSWGVEFCRPGDHFLAAFLEVSKCRHLRKGLVAGRVRSSPNMLYCPDITQLSLDEYPLVHYARQCYLSGWFTIYLLCKHTGNFIYVLEFVLSDRSKDKDDEKTTLSLILGTIEEKFTTFRFASGKELGELIRVEVIQFQENQKIHSFQSIQATRDFSMSSIPSSVQSSASVANIRLLEKIHSFQSVQATRDFSMSSIPSSVQSSASVANIRLLEKIHSFQSVQATRDFSMSSIPSSVQSSASVAKIWPGSQDACMGTINAKYDSDSNPSSDSDHSVEQSTTSVPMVTVKAKYASYTTKFKLSSPYRFIELQQKVTEWLNLPVGTYHLHKPADHQNMASANCCKPKNETCHSGDNANEHRFSTTVKEMASSVTRVFTEHKQHGNKSNNGEKKEGHCLPRMGAAGDHHNKKKKEKHDMKTKKKNKDGSRSSSDSDD</sequence>
<keyword evidence="2" id="KW-1185">Reference proteome</keyword>
<comment type="caution">
    <text evidence="1">The sequence shown here is derived from an EMBL/GenBank/DDBJ whole genome shotgun (WGS) entry which is preliminary data.</text>
</comment>
<reference evidence="1 2" key="1">
    <citation type="journal article" date="2021" name="Hortic Res">
        <title>High-quality reference genome and annotation aids understanding of berry development for evergreen blueberry (Vaccinium darrowii).</title>
        <authorList>
            <person name="Yu J."/>
            <person name="Hulse-Kemp A.M."/>
            <person name="Babiker E."/>
            <person name="Staton M."/>
        </authorList>
    </citation>
    <scope>NUCLEOTIDE SEQUENCE [LARGE SCALE GENOMIC DNA]</scope>
    <source>
        <strain evidence="2">cv. NJ 8807/NJ 8810</strain>
        <tissue evidence="1">Young leaf</tissue>
    </source>
</reference>